<dbReference type="GO" id="GO:0006974">
    <property type="term" value="P:DNA damage response"/>
    <property type="evidence" value="ECO:0007669"/>
    <property type="project" value="TreeGrafter"/>
</dbReference>
<dbReference type="AlphaFoldDB" id="A0A0V0J288"/>
<dbReference type="GO" id="GO:0016787">
    <property type="term" value="F:hydrolase activity"/>
    <property type="evidence" value="ECO:0007669"/>
    <property type="project" value="UniProtKB-KW"/>
</dbReference>
<reference evidence="8" key="1">
    <citation type="submission" date="2016-01" db="EMBL/GenBank/DDBJ databases">
        <title>Reference transcriptome for the parasite Schistocephalus solidus: insights into the molecular evolution of parasitism.</title>
        <authorList>
            <person name="Hebert F.O."/>
            <person name="Grambauer S."/>
            <person name="Barber I."/>
            <person name="Landry C.R."/>
            <person name="Aubin-Horth N."/>
        </authorList>
    </citation>
    <scope>NUCLEOTIDE SEQUENCE</scope>
</reference>
<dbReference type="Gene3D" id="3.40.50.300">
    <property type="entry name" value="P-loop containing nucleotide triphosphate hydrolases"/>
    <property type="match status" value="1"/>
</dbReference>
<sequence length="921" mass="101777">MAHWRLIGLVTRARQACTHASLVVLNASQRHGRVRPSRGLSSRAATATCGYDSTSVGEYSDYGVSADPTLQVSRSNRFHGTGCATMTEVIKRVIDETRQECESDYRSWVFSKNGTAGCFILKEKYIDAANCYRDVLQMATKLEKKYGVLSDWSQRLHAITNLNWLIQCCSVPFADYPLASDCIDDTRLAAGVCPETLSASTSEVSDLPTWDSLDPRVDRDLVTKAKLLRLEYLKLHSRLLSKAREKLDPLSDQVERLMTPPSASNNEGWLDALSDAMDQLGVADILDKIPTMLSASFQGRPSTYTQFQTTLLHVNSGNTLKNLLLVELKNIFDTRSSLKEAMKPLDRTWTTFQEEGEADRAILQKYYACCAREQDFISSKNKKSTDKASAQAKGEPTATVLSLSKRRGRPKSARCAYCLASEALYRYRQTLNYERASSTGPSDRALRADDDTLLTDDADLDALATNADLTAVGMANPLIVGLQIVCAQLSRLSTDRAYWKELSSRLERLLQLLVRELLFIGRVHFLTKEWWNVHDDAEQFVLRLQATSPTDLAFVPPDEVDAQLQSQAADALMTWSNLKSRLGHLAFLRNALQQQSESGRSGVGQLECPACLMVHSPERPTFVLLPGCWHSLCLACYDRIRGLAIAAQRRCPVCRAPFLHTGVGNRAVRRRPLTLMHFGGAAEVEQKTTAENGSHSALEGDRILGDHSSKVREVVRCLKAIKREDADAKAVVFSSWLSVLYTMARALEQNGIAFATLFKARDARDLPGFRCAGSRTWVLLLPIQLGSNGLNLTEANHVLLIDPVLSHGRETQAIARLHRIGQTRSCIVHRFIVRDSIEMALHSLHSRLPVASETDCMVGAGAHRSSSHASGTAGPGEDRAQLLQMTVGQLVQLLKLDVSADEAIGDGGNRDCVVINPSESF</sequence>
<name>A0A0V0J288_SCHSO</name>
<protein>
    <submittedName>
        <fullName evidence="8">E3 ubiquitin-protein ligase SHPRH</fullName>
    </submittedName>
</protein>
<evidence type="ECO:0000256" key="1">
    <source>
        <dbReference type="ARBA" id="ARBA00022723"/>
    </source>
</evidence>
<dbReference type="PANTHER" id="PTHR45865:SF1">
    <property type="entry name" value="E3 UBIQUITIN-PROTEIN LIGASE SHPRH"/>
    <property type="match status" value="1"/>
</dbReference>
<dbReference type="Pfam" id="PF00271">
    <property type="entry name" value="Helicase_C"/>
    <property type="match status" value="1"/>
</dbReference>
<dbReference type="Gene3D" id="3.30.40.10">
    <property type="entry name" value="Zinc/RING finger domain, C3HC4 (zinc finger)"/>
    <property type="match status" value="1"/>
</dbReference>
<dbReference type="GO" id="GO:0005634">
    <property type="term" value="C:nucleus"/>
    <property type="evidence" value="ECO:0007669"/>
    <property type="project" value="TreeGrafter"/>
</dbReference>
<accession>A0A0V0J288</accession>
<evidence type="ECO:0000256" key="3">
    <source>
        <dbReference type="ARBA" id="ARBA00022801"/>
    </source>
</evidence>
<dbReference type="CDD" id="cd18793">
    <property type="entry name" value="SF2_C_SNF"/>
    <property type="match status" value="1"/>
</dbReference>
<evidence type="ECO:0000256" key="6">
    <source>
        <dbReference type="SAM" id="MobiDB-lite"/>
    </source>
</evidence>
<dbReference type="SMART" id="SM00184">
    <property type="entry name" value="RING"/>
    <property type="match status" value="1"/>
</dbReference>
<proteinExistence type="predicted"/>
<dbReference type="EMBL" id="GEEE01003456">
    <property type="protein sequence ID" value="JAP59769.1"/>
    <property type="molecule type" value="Transcribed_RNA"/>
</dbReference>
<dbReference type="PROSITE" id="PS00518">
    <property type="entry name" value="ZF_RING_1"/>
    <property type="match status" value="1"/>
</dbReference>
<evidence type="ECO:0000256" key="5">
    <source>
        <dbReference type="PROSITE-ProRule" id="PRU00175"/>
    </source>
</evidence>
<keyword evidence="4" id="KW-0862">Zinc</keyword>
<evidence type="ECO:0000256" key="2">
    <source>
        <dbReference type="ARBA" id="ARBA00022771"/>
    </source>
</evidence>
<dbReference type="InterPro" id="IPR049730">
    <property type="entry name" value="SNF2/RAD54-like_C"/>
</dbReference>
<feature type="domain" description="RING-type" evidence="7">
    <location>
        <begin position="608"/>
        <end position="655"/>
    </location>
</feature>
<evidence type="ECO:0000256" key="4">
    <source>
        <dbReference type="ARBA" id="ARBA00022833"/>
    </source>
</evidence>
<dbReference type="InterPro" id="IPR013083">
    <property type="entry name" value="Znf_RING/FYVE/PHD"/>
</dbReference>
<feature type="region of interest" description="Disordered" evidence="6">
    <location>
        <begin position="381"/>
        <end position="405"/>
    </location>
</feature>
<dbReference type="SUPFAM" id="SSF52540">
    <property type="entry name" value="P-loop containing nucleoside triphosphate hydrolases"/>
    <property type="match status" value="1"/>
</dbReference>
<gene>
    <name evidence="8" type="primary">SHPRH</name>
    <name evidence="8" type="ORF">TR104748</name>
</gene>
<dbReference type="GO" id="GO:0061630">
    <property type="term" value="F:ubiquitin protein ligase activity"/>
    <property type="evidence" value="ECO:0007669"/>
    <property type="project" value="TreeGrafter"/>
</dbReference>
<dbReference type="InterPro" id="IPR017907">
    <property type="entry name" value="Znf_RING_CS"/>
</dbReference>
<dbReference type="Pfam" id="PF21325">
    <property type="entry name" value="SHPRH_helical-1st"/>
    <property type="match status" value="1"/>
</dbReference>
<dbReference type="InterPro" id="IPR001841">
    <property type="entry name" value="Znf_RING"/>
</dbReference>
<dbReference type="PROSITE" id="PS50089">
    <property type="entry name" value="ZF_RING_2"/>
    <property type="match status" value="1"/>
</dbReference>
<dbReference type="InterPro" id="IPR048686">
    <property type="entry name" value="SHPRH_helical_1st"/>
</dbReference>
<dbReference type="PANTHER" id="PTHR45865">
    <property type="entry name" value="E3 UBIQUITIN-PROTEIN LIGASE SHPRH FAMILY MEMBER"/>
    <property type="match status" value="1"/>
</dbReference>
<evidence type="ECO:0000259" key="7">
    <source>
        <dbReference type="PROSITE" id="PS50089"/>
    </source>
</evidence>
<dbReference type="SUPFAM" id="SSF57850">
    <property type="entry name" value="RING/U-box"/>
    <property type="match status" value="1"/>
</dbReference>
<dbReference type="GO" id="GO:0008270">
    <property type="term" value="F:zinc ion binding"/>
    <property type="evidence" value="ECO:0007669"/>
    <property type="project" value="UniProtKB-KW"/>
</dbReference>
<dbReference type="InterPro" id="IPR027417">
    <property type="entry name" value="P-loop_NTPase"/>
</dbReference>
<dbReference type="InterPro" id="IPR001650">
    <property type="entry name" value="Helicase_C-like"/>
</dbReference>
<dbReference type="InterPro" id="IPR052583">
    <property type="entry name" value="ATP-helicase/E3_Ub-Ligase"/>
</dbReference>
<keyword evidence="1" id="KW-0479">Metal-binding</keyword>
<evidence type="ECO:0000313" key="8">
    <source>
        <dbReference type="EMBL" id="JAP59769.1"/>
    </source>
</evidence>
<keyword evidence="2 5" id="KW-0863">Zinc-finger</keyword>
<dbReference type="GO" id="GO:0000209">
    <property type="term" value="P:protein polyubiquitination"/>
    <property type="evidence" value="ECO:0007669"/>
    <property type="project" value="TreeGrafter"/>
</dbReference>
<keyword evidence="3" id="KW-0378">Hydrolase</keyword>
<organism evidence="8">
    <name type="scientific">Schistocephalus solidus</name>
    <name type="common">Tapeworm</name>
    <dbReference type="NCBI Taxonomy" id="70667"/>
    <lineage>
        <taxon>Eukaryota</taxon>
        <taxon>Metazoa</taxon>
        <taxon>Spiralia</taxon>
        <taxon>Lophotrochozoa</taxon>
        <taxon>Platyhelminthes</taxon>
        <taxon>Cestoda</taxon>
        <taxon>Eucestoda</taxon>
        <taxon>Diphyllobothriidea</taxon>
        <taxon>Diphyllobothriidae</taxon>
        <taxon>Schistocephalus</taxon>
    </lineage>
</organism>